<proteinExistence type="predicted"/>
<dbReference type="EMBL" id="MU006353">
    <property type="protein sequence ID" value="KAF2845161.1"/>
    <property type="molecule type" value="Genomic_DNA"/>
</dbReference>
<evidence type="ECO:0000313" key="3">
    <source>
        <dbReference type="Proteomes" id="UP000799423"/>
    </source>
</evidence>
<evidence type="ECO:0008006" key="4">
    <source>
        <dbReference type="Google" id="ProtNLM"/>
    </source>
</evidence>
<reference evidence="2" key="1">
    <citation type="submission" date="2020-01" db="EMBL/GenBank/DDBJ databases">
        <authorList>
            <consortium name="DOE Joint Genome Institute"/>
            <person name="Haridas S."/>
            <person name="Albert R."/>
            <person name="Binder M."/>
            <person name="Bloem J."/>
            <person name="Labutti K."/>
            <person name="Salamov A."/>
            <person name="Andreopoulos B."/>
            <person name="Baker S.E."/>
            <person name="Barry K."/>
            <person name="Bills G."/>
            <person name="Bluhm B.H."/>
            <person name="Cannon C."/>
            <person name="Castanera R."/>
            <person name="Culley D.E."/>
            <person name="Daum C."/>
            <person name="Ezra D."/>
            <person name="Gonzalez J.B."/>
            <person name="Henrissat B."/>
            <person name="Kuo A."/>
            <person name="Liang C."/>
            <person name="Lipzen A."/>
            <person name="Lutzoni F."/>
            <person name="Magnuson J."/>
            <person name="Mondo S."/>
            <person name="Nolan M."/>
            <person name="Ohm R."/>
            <person name="Pangilinan J."/>
            <person name="Park H.-J."/>
            <person name="Ramirez L."/>
            <person name="Alfaro M."/>
            <person name="Sun H."/>
            <person name="Tritt A."/>
            <person name="Yoshinaga Y."/>
            <person name="Zwiers L.-H."/>
            <person name="Turgeon B.G."/>
            <person name="Goodwin S.B."/>
            <person name="Spatafora J.W."/>
            <person name="Crous P.W."/>
            <person name="Grigoriev I.V."/>
        </authorList>
    </citation>
    <scope>NUCLEOTIDE SEQUENCE</scope>
    <source>
        <strain evidence="2">IPT5</strain>
    </source>
</reference>
<organism evidence="2 3">
    <name type="scientific">Plenodomus tracheiphilus IPT5</name>
    <dbReference type="NCBI Taxonomy" id="1408161"/>
    <lineage>
        <taxon>Eukaryota</taxon>
        <taxon>Fungi</taxon>
        <taxon>Dikarya</taxon>
        <taxon>Ascomycota</taxon>
        <taxon>Pezizomycotina</taxon>
        <taxon>Dothideomycetes</taxon>
        <taxon>Pleosporomycetidae</taxon>
        <taxon>Pleosporales</taxon>
        <taxon>Pleosporineae</taxon>
        <taxon>Leptosphaeriaceae</taxon>
        <taxon>Plenodomus</taxon>
    </lineage>
</organism>
<feature type="transmembrane region" description="Helical" evidence="1">
    <location>
        <begin position="72"/>
        <end position="91"/>
    </location>
</feature>
<feature type="transmembrane region" description="Helical" evidence="1">
    <location>
        <begin position="262"/>
        <end position="284"/>
    </location>
</feature>
<dbReference type="Proteomes" id="UP000799423">
    <property type="component" value="Unassembled WGS sequence"/>
</dbReference>
<sequence length="429" mass="48525">MKTFAHFRLPAHDAKNDFLIGLRGFFVIQSCFFVFLLVFAPNAVAFSPNARSSTTTPHKALKLFSILLWNKGNISTGFLILSARTICIPFMTSGPGRRLSIAGSIFRRGIRVGVPVAVSLALSTAILHVLGYQNIDDFAKRTGNVSIVIPYRIDTLLVYFNSVFNLFWTTDNFLDQAGSYGFPGQMMWVISVIYQQSYTVYMTIIIIPYTRKTWRVKGAVLFILTAWWVQSWAWFTISGLVLADMALNMNLKVKAQRGVRQIYHAVTIPSYFVYFALLAIGILMQYLSVWSSKHNNNVSIANEAPYSASNFIERNNHERPIAQIDNYLVLLSLFLFVETSDLLQWILSNPVFVYFGKRSLSFFLVQPIVTYTLGIRVHEALRTANNVILIAACFISTLFVSLVGSETFYRAVEVPSHTMAHAAFEWMQS</sequence>
<evidence type="ECO:0000256" key="1">
    <source>
        <dbReference type="SAM" id="Phobius"/>
    </source>
</evidence>
<dbReference type="AlphaFoldDB" id="A0A6A7APM6"/>
<name>A0A6A7APM6_9PLEO</name>
<gene>
    <name evidence="2" type="ORF">T440DRAFT_408747</name>
</gene>
<accession>A0A6A7APM6</accession>
<evidence type="ECO:0000313" key="2">
    <source>
        <dbReference type="EMBL" id="KAF2845161.1"/>
    </source>
</evidence>
<keyword evidence="1" id="KW-1133">Transmembrane helix</keyword>
<dbReference type="OrthoDB" id="3363151at2759"/>
<keyword evidence="1" id="KW-0472">Membrane</keyword>
<feature type="transmembrane region" description="Helical" evidence="1">
    <location>
        <begin position="219"/>
        <end position="242"/>
    </location>
</feature>
<keyword evidence="3" id="KW-1185">Reference proteome</keyword>
<keyword evidence="1" id="KW-0812">Transmembrane</keyword>
<protein>
    <recommendedName>
        <fullName evidence="4">Acyltransferase 3 domain-containing protein</fullName>
    </recommendedName>
</protein>
<feature type="transmembrane region" description="Helical" evidence="1">
    <location>
        <begin position="112"/>
        <end position="132"/>
    </location>
</feature>
<feature type="transmembrane region" description="Helical" evidence="1">
    <location>
        <begin position="20"/>
        <end position="40"/>
    </location>
</feature>
<feature type="transmembrane region" description="Helical" evidence="1">
    <location>
        <begin position="359"/>
        <end position="375"/>
    </location>
</feature>
<feature type="transmembrane region" description="Helical" evidence="1">
    <location>
        <begin position="387"/>
        <end position="409"/>
    </location>
</feature>
<feature type="transmembrane region" description="Helical" evidence="1">
    <location>
        <begin position="186"/>
        <end position="207"/>
    </location>
</feature>